<evidence type="ECO:0000256" key="1">
    <source>
        <dbReference type="SAM" id="Phobius"/>
    </source>
</evidence>
<organism evidence="2 3">
    <name type="scientific">Paenibacillus xanthanilyticus</name>
    <dbReference type="NCBI Taxonomy" id="1783531"/>
    <lineage>
        <taxon>Bacteria</taxon>
        <taxon>Bacillati</taxon>
        <taxon>Bacillota</taxon>
        <taxon>Bacilli</taxon>
        <taxon>Bacillales</taxon>
        <taxon>Paenibacillaceae</taxon>
        <taxon>Paenibacillus</taxon>
    </lineage>
</organism>
<dbReference type="EMBL" id="JBHSAM010000031">
    <property type="protein sequence ID" value="MFC4102125.1"/>
    <property type="molecule type" value="Genomic_DNA"/>
</dbReference>
<evidence type="ECO:0000313" key="2">
    <source>
        <dbReference type="EMBL" id="MFC4102125.1"/>
    </source>
</evidence>
<dbReference type="Proteomes" id="UP001595715">
    <property type="component" value="Unassembled WGS sequence"/>
</dbReference>
<keyword evidence="3" id="KW-1185">Reference proteome</keyword>
<accession>A0ABV8K7V1</accession>
<keyword evidence="1" id="KW-1133">Transmembrane helix</keyword>
<evidence type="ECO:0000313" key="3">
    <source>
        <dbReference type="Proteomes" id="UP001595715"/>
    </source>
</evidence>
<protein>
    <submittedName>
        <fullName evidence="2">Uncharacterized protein</fullName>
    </submittedName>
</protein>
<sequence>MPQQKFQSSAIKPRYSKGQISVLGINSVYPRTPWVTAWWSVVFPGFGHMFIGKYLHGFVLIMWELVVNNQANLNRGIALSFLGRFEEATAQLNQDWVLLYVAVYVYSIWDSYRSAVEINKSHVLAEMEDAPVTPSDVSFFDISILDKKNPWVGTIWTMLSPGLGQLYSGSTIVGTFVLAWWIFVCHKAVAIRSWLYSFQGDFDGAAAVVDWQWFMFLPSMYVFAIYQAYTSVNENNILFDIEQIRYLRVRAENLGHLRSITENTTVHIIATFEHSPFVEMVIHDVEKLGVPPQNIVALPLSNLDSQPHVIDTIHRVDGRSMLDGAMVGGTIFMVLGTIYGFIWPWGPVIWALIGLVGGFFLGLAVEFALNKKKINLSSARKSEVLLEVICSATLQAPLINVLKNRNAIGLAVMPQREGVTYSEAERGQ</sequence>
<feature type="transmembrane region" description="Helical" evidence="1">
    <location>
        <begin position="348"/>
        <end position="369"/>
    </location>
</feature>
<keyword evidence="1" id="KW-0812">Transmembrane</keyword>
<dbReference type="RefSeq" id="WP_377720753.1">
    <property type="nucleotide sequence ID" value="NZ_JBHSAM010000031.1"/>
</dbReference>
<feature type="transmembrane region" description="Helical" evidence="1">
    <location>
        <begin position="324"/>
        <end position="342"/>
    </location>
</feature>
<name>A0ABV8K7V1_9BACL</name>
<proteinExistence type="predicted"/>
<feature type="transmembrane region" description="Helical" evidence="1">
    <location>
        <begin position="166"/>
        <end position="191"/>
    </location>
</feature>
<reference evidence="3" key="1">
    <citation type="journal article" date="2019" name="Int. J. Syst. Evol. Microbiol.">
        <title>The Global Catalogue of Microorganisms (GCM) 10K type strain sequencing project: providing services to taxonomists for standard genome sequencing and annotation.</title>
        <authorList>
            <consortium name="The Broad Institute Genomics Platform"/>
            <consortium name="The Broad Institute Genome Sequencing Center for Infectious Disease"/>
            <person name="Wu L."/>
            <person name="Ma J."/>
        </authorList>
    </citation>
    <scope>NUCLEOTIDE SEQUENCE [LARGE SCALE GENOMIC DNA]</scope>
    <source>
        <strain evidence="3">IBRC-M 10987</strain>
    </source>
</reference>
<gene>
    <name evidence="2" type="ORF">ACFOZ8_21055</name>
</gene>
<feature type="transmembrane region" description="Helical" evidence="1">
    <location>
        <begin position="211"/>
        <end position="229"/>
    </location>
</feature>
<keyword evidence="1" id="KW-0472">Membrane</keyword>
<comment type="caution">
    <text evidence="2">The sequence shown here is derived from an EMBL/GenBank/DDBJ whole genome shotgun (WGS) entry which is preliminary data.</text>
</comment>